<gene>
    <name evidence="6" type="primary">gatC</name>
    <name evidence="8" type="ORF">J2S74_001426</name>
</gene>
<feature type="compositionally biased region" description="Basic and acidic residues" evidence="7">
    <location>
        <begin position="67"/>
        <end position="87"/>
    </location>
</feature>
<dbReference type="EC" id="6.3.5.-" evidence="6"/>
<keyword evidence="6" id="KW-0067">ATP-binding</keyword>
<dbReference type="Proteomes" id="UP001230005">
    <property type="component" value="Unassembled WGS sequence"/>
</dbReference>
<keyword evidence="9" id="KW-1185">Reference proteome</keyword>
<comment type="caution">
    <text evidence="8">The sequence shown here is derived from an EMBL/GenBank/DDBJ whole genome shotgun (WGS) entry which is preliminary data.</text>
</comment>
<dbReference type="InterPro" id="IPR036113">
    <property type="entry name" value="Asp/Glu-ADT_sf_sub_c"/>
</dbReference>
<dbReference type="NCBIfam" id="TIGR00135">
    <property type="entry name" value="gatC"/>
    <property type="match status" value="1"/>
</dbReference>
<dbReference type="Gene3D" id="1.10.20.60">
    <property type="entry name" value="Glu-tRNAGln amidotransferase C subunit, N-terminal domain"/>
    <property type="match status" value="1"/>
</dbReference>
<keyword evidence="6" id="KW-0547">Nucleotide-binding</keyword>
<evidence type="ECO:0000256" key="5">
    <source>
        <dbReference type="ARBA" id="ARBA00047913"/>
    </source>
</evidence>
<accession>A0ABT9ZS62</accession>
<proteinExistence type="inferred from homology"/>
<comment type="function">
    <text evidence="3 6">Allows the formation of correctly charged Asn-tRNA(Asn) or Gln-tRNA(Gln) through the transamidation of misacylated Asp-tRNA(Asn) or Glu-tRNA(Gln) in organisms which lack either or both of asparaginyl-tRNA or glutaminyl-tRNA synthetases. The reaction takes place in the presence of glutamine and ATP through an activated phospho-Asp-tRNA(Asn) or phospho-Glu-tRNA(Gln).</text>
</comment>
<dbReference type="SUPFAM" id="SSF141000">
    <property type="entry name" value="Glu-tRNAGln amidotransferase C subunit"/>
    <property type="match status" value="1"/>
</dbReference>
<dbReference type="HAMAP" id="MF_00122">
    <property type="entry name" value="GatC"/>
    <property type="match status" value="1"/>
</dbReference>
<comment type="similarity">
    <text evidence="1 6">Belongs to the GatC family.</text>
</comment>
<comment type="catalytic activity">
    <reaction evidence="5 6">
        <text>L-glutamyl-tRNA(Gln) + L-glutamine + ATP + H2O = L-glutaminyl-tRNA(Gln) + L-glutamate + ADP + phosphate + H(+)</text>
        <dbReference type="Rhea" id="RHEA:17521"/>
        <dbReference type="Rhea" id="RHEA-COMP:9681"/>
        <dbReference type="Rhea" id="RHEA-COMP:9684"/>
        <dbReference type="ChEBI" id="CHEBI:15377"/>
        <dbReference type="ChEBI" id="CHEBI:15378"/>
        <dbReference type="ChEBI" id="CHEBI:29985"/>
        <dbReference type="ChEBI" id="CHEBI:30616"/>
        <dbReference type="ChEBI" id="CHEBI:43474"/>
        <dbReference type="ChEBI" id="CHEBI:58359"/>
        <dbReference type="ChEBI" id="CHEBI:78520"/>
        <dbReference type="ChEBI" id="CHEBI:78521"/>
        <dbReference type="ChEBI" id="CHEBI:456216"/>
    </reaction>
</comment>
<evidence type="ECO:0000256" key="6">
    <source>
        <dbReference type="HAMAP-Rule" id="MF_00122"/>
    </source>
</evidence>
<dbReference type="PANTHER" id="PTHR15004:SF0">
    <property type="entry name" value="GLUTAMYL-TRNA(GLN) AMIDOTRANSFERASE SUBUNIT C, MITOCHONDRIAL"/>
    <property type="match status" value="1"/>
</dbReference>
<evidence type="ECO:0000256" key="2">
    <source>
        <dbReference type="ARBA" id="ARBA00011123"/>
    </source>
</evidence>
<name>A0ABT9ZS62_9BACI</name>
<evidence type="ECO:0000256" key="1">
    <source>
        <dbReference type="ARBA" id="ARBA00010757"/>
    </source>
</evidence>
<protein>
    <recommendedName>
        <fullName evidence="6">Aspartyl/glutamyl-tRNA(Asn/Gln) amidotransferase subunit C</fullName>
        <shortName evidence="6">Asp/Glu-ADT subunit C</shortName>
        <ecNumber evidence="6">6.3.5.-</ecNumber>
    </recommendedName>
</protein>
<dbReference type="GO" id="GO:0050566">
    <property type="term" value="F:asparaginyl-tRNA synthase (glutamine-hydrolyzing) activity"/>
    <property type="evidence" value="ECO:0007669"/>
    <property type="project" value="UniProtKB-EC"/>
</dbReference>
<dbReference type="EMBL" id="JAUSUG010000004">
    <property type="protein sequence ID" value="MDQ0254053.1"/>
    <property type="molecule type" value="Genomic_DNA"/>
</dbReference>
<dbReference type="RefSeq" id="WP_307323466.1">
    <property type="nucleotide sequence ID" value="NZ_JAUSUG010000004.1"/>
</dbReference>
<dbReference type="Pfam" id="PF02686">
    <property type="entry name" value="GatC"/>
    <property type="match status" value="1"/>
</dbReference>
<dbReference type="GO" id="GO:0050567">
    <property type="term" value="F:glutaminyl-tRNA synthase (glutamine-hydrolyzing) activity"/>
    <property type="evidence" value="ECO:0007669"/>
    <property type="project" value="UniProtKB-EC"/>
</dbReference>
<evidence type="ECO:0000256" key="7">
    <source>
        <dbReference type="SAM" id="MobiDB-lite"/>
    </source>
</evidence>
<evidence type="ECO:0000313" key="9">
    <source>
        <dbReference type="Proteomes" id="UP001230005"/>
    </source>
</evidence>
<evidence type="ECO:0000313" key="8">
    <source>
        <dbReference type="EMBL" id="MDQ0254053.1"/>
    </source>
</evidence>
<keyword evidence="6 8" id="KW-0436">Ligase</keyword>
<sequence length="100" mass="11412">MKRISEEQVKHVANLARLEFTDSEIEMFTKQLDDIIHYAEQLNELDTTDVPPTSHVLDVKNVLREDEVRPSKDREEVLKNAPDHADGQFKVPSVLESGGK</sequence>
<comment type="subunit">
    <text evidence="2 6">Heterotrimer of A, B and C subunits.</text>
</comment>
<comment type="catalytic activity">
    <reaction evidence="4 6">
        <text>L-aspartyl-tRNA(Asn) + L-glutamine + ATP + H2O = L-asparaginyl-tRNA(Asn) + L-glutamate + ADP + phosphate + 2 H(+)</text>
        <dbReference type="Rhea" id="RHEA:14513"/>
        <dbReference type="Rhea" id="RHEA-COMP:9674"/>
        <dbReference type="Rhea" id="RHEA-COMP:9677"/>
        <dbReference type="ChEBI" id="CHEBI:15377"/>
        <dbReference type="ChEBI" id="CHEBI:15378"/>
        <dbReference type="ChEBI" id="CHEBI:29985"/>
        <dbReference type="ChEBI" id="CHEBI:30616"/>
        <dbReference type="ChEBI" id="CHEBI:43474"/>
        <dbReference type="ChEBI" id="CHEBI:58359"/>
        <dbReference type="ChEBI" id="CHEBI:78515"/>
        <dbReference type="ChEBI" id="CHEBI:78516"/>
        <dbReference type="ChEBI" id="CHEBI:456216"/>
    </reaction>
</comment>
<feature type="region of interest" description="Disordered" evidence="7">
    <location>
        <begin position="67"/>
        <end position="100"/>
    </location>
</feature>
<evidence type="ECO:0000256" key="3">
    <source>
        <dbReference type="ARBA" id="ARBA00024799"/>
    </source>
</evidence>
<evidence type="ECO:0000256" key="4">
    <source>
        <dbReference type="ARBA" id="ARBA00047380"/>
    </source>
</evidence>
<organism evidence="8 9">
    <name type="scientific">Evansella vedderi</name>
    <dbReference type="NCBI Taxonomy" id="38282"/>
    <lineage>
        <taxon>Bacteria</taxon>
        <taxon>Bacillati</taxon>
        <taxon>Bacillota</taxon>
        <taxon>Bacilli</taxon>
        <taxon>Bacillales</taxon>
        <taxon>Bacillaceae</taxon>
        <taxon>Evansella</taxon>
    </lineage>
</organism>
<dbReference type="PANTHER" id="PTHR15004">
    <property type="entry name" value="GLUTAMYL-TRNA(GLN) AMIDOTRANSFERASE SUBUNIT C, MITOCHONDRIAL"/>
    <property type="match status" value="1"/>
</dbReference>
<reference evidence="8 9" key="1">
    <citation type="submission" date="2023-07" db="EMBL/GenBank/DDBJ databases">
        <title>Genomic Encyclopedia of Type Strains, Phase IV (KMG-IV): sequencing the most valuable type-strain genomes for metagenomic binning, comparative biology and taxonomic classification.</title>
        <authorList>
            <person name="Goeker M."/>
        </authorList>
    </citation>
    <scope>NUCLEOTIDE SEQUENCE [LARGE SCALE GENOMIC DNA]</scope>
    <source>
        <strain evidence="8 9">DSM 9768</strain>
    </source>
</reference>
<keyword evidence="6" id="KW-0648">Protein biosynthesis</keyword>
<dbReference type="InterPro" id="IPR003837">
    <property type="entry name" value="GatC"/>
</dbReference>